<sequence length="225" mass="23634">MERTCDGDRAGDRAAAHDPAHDPAQEAGHDPAHDGDDRAGFRILFVCTGNICRSPLAERLTVAALGSGAPITVVSAGTRALPGRPMDEGARRELVRLGGSAEGFASRPLTAEAVAHADLVLAASSEHRTTAVALHPVAAGRAFTIAEFGTLAGAVPADRVLDHRDPVRRARALLEEAGALRGLVRVDRPDIADPYGGSRRAHRAAARRIRDCLAVPVRLLTHMPA</sequence>
<dbReference type="InterPro" id="IPR036196">
    <property type="entry name" value="Ptyr_pPase_sf"/>
</dbReference>
<protein>
    <recommendedName>
        <fullName evidence="1">protein-tyrosine-phosphatase</fullName>
        <ecNumber evidence="1">3.1.3.48</ecNumber>
    </recommendedName>
</protein>
<feature type="domain" description="Phosphotyrosine protein phosphatase I" evidence="3">
    <location>
        <begin position="41"/>
        <end position="222"/>
    </location>
</feature>
<keyword evidence="5" id="KW-1185">Reference proteome</keyword>
<dbReference type="InterPro" id="IPR050438">
    <property type="entry name" value="LMW_PTPase"/>
</dbReference>
<dbReference type="PANTHER" id="PTHR11717">
    <property type="entry name" value="LOW MOLECULAR WEIGHT PROTEIN TYROSINE PHOSPHATASE"/>
    <property type="match status" value="1"/>
</dbReference>
<evidence type="ECO:0000313" key="4">
    <source>
        <dbReference type="EMBL" id="MBD3145463.1"/>
    </source>
</evidence>
<dbReference type="PANTHER" id="PTHR11717:SF7">
    <property type="entry name" value="LOW MOLECULAR WEIGHT PHOSPHOTYROSINE PROTEIN PHOSPHATASE"/>
    <property type="match status" value="1"/>
</dbReference>
<proteinExistence type="predicted"/>
<evidence type="ECO:0000259" key="3">
    <source>
        <dbReference type="SMART" id="SM00226"/>
    </source>
</evidence>
<dbReference type="SMART" id="SM00226">
    <property type="entry name" value="LMWPc"/>
    <property type="match status" value="1"/>
</dbReference>
<dbReference type="RefSeq" id="WP_191052906.1">
    <property type="nucleotide sequence ID" value="NZ_JACXRZ010000014.1"/>
</dbReference>
<dbReference type="EC" id="3.1.3.48" evidence="1"/>
<evidence type="ECO:0000313" key="5">
    <source>
        <dbReference type="Proteomes" id="UP000653231"/>
    </source>
</evidence>
<reference evidence="4 5" key="1">
    <citation type="submission" date="2020-09" db="EMBL/GenBank/DDBJ databases">
        <title>Actinomycete isolated from the Camponotus japonicus Mayr.</title>
        <authorList>
            <person name="Gong X."/>
        </authorList>
    </citation>
    <scope>NUCLEOTIDE SEQUENCE [LARGE SCALE GENOMIC DNA]</scope>
    <source>
        <strain evidence="4 5">2C-HV3</strain>
    </source>
</reference>
<dbReference type="Proteomes" id="UP000653231">
    <property type="component" value="Unassembled WGS sequence"/>
</dbReference>
<accession>A0ABR8LAD5</accession>
<organism evidence="4 5">
    <name type="scientific">Microbispora bryophytorum subsp. camponoti</name>
    <dbReference type="NCBI Taxonomy" id="1677852"/>
    <lineage>
        <taxon>Bacteria</taxon>
        <taxon>Bacillati</taxon>
        <taxon>Actinomycetota</taxon>
        <taxon>Actinomycetes</taxon>
        <taxon>Streptosporangiales</taxon>
        <taxon>Streptosporangiaceae</taxon>
        <taxon>Microbispora</taxon>
    </lineage>
</organism>
<gene>
    <name evidence="4" type="ORF">IEQ31_20040</name>
</gene>
<feature type="region of interest" description="Disordered" evidence="2">
    <location>
        <begin position="1"/>
        <end position="35"/>
    </location>
</feature>
<dbReference type="InterPro" id="IPR023485">
    <property type="entry name" value="Ptyr_pPase"/>
</dbReference>
<comment type="caution">
    <text evidence="4">The sequence shown here is derived from an EMBL/GenBank/DDBJ whole genome shotgun (WGS) entry which is preliminary data.</text>
</comment>
<dbReference type="Pfam" id="PF01451">
    <property type="entry name" value="LMWPc"/>
    <property type="match status" value="1"/>
</dbReference>
<dbReference type="SUPFAM" id="SSF52788">
    <property type="entry name" value="Phosphotyrosine protein phosphatases I"/>
    <property type="match status" value="1"/>
</dbReference>
<evidence type="ECO:0000256" key="2">
    <source>
        <dbReference type="SAM" id="MobiDB-lite"/>
    </source>
</evidence>
<dbReference type="EMBL" id="JACXRZ010000014">
    <property type="protein sequence ID" value="MBD3145463.1"/>
    <property type="molecule type" value="Genomic_DNA"/>
</dbReference>
<dbReference type="Gene3D" id="3.40.50.2300">
    <property type="match status" value="1"/>
</dbReference>
<evidence type="ECO:0000256" key="1">
    <source>
        <dbReference type="ARBA" id="ARBA00013064"/>
    </source>
</evidence>
<name>A0ABR8LAD5_9ACTN</name>